<feature type="compositionally biased region" description="Low complexity" evidence="1">
    <location>
        <begin position="161"/>
        <end position="206"/>
    </location>
</feature>
<dbReference type="EMBL" id="BDGX01000045">
    <property type="protein sequence ID" value="GAV54717.1"/>
    <property type="molecule type" value="Genomic_DNA"/>
</dbReference>
<reference evidence="3 4" key="1">
    <citation type="submission" date="2016-08" db="EMBL/GenBank/DDBJ databases">
        <title>Draft genome sequence of allopolyploid Zygosaccharomyces rouxii.</title>
        <authorList>
            <person name="Watanabe J."/>
            <person name="Uehara K."/>
            <person name="Mogi Y."/>
            <person name="Tsukioka Y."/>
        </authorList>
    </citation>
    <scope>NUCLEOTIDE SEQUENCE [LARGE SCALE GENOMIC DNA]</scope>
    <source>
        <strain evidence="3 4">NBRC 110957</strain>
    </source>
</reference>
<feature type="region of interest" description="Disordered" evidence="1">
    <location>
        <begin position="146"/>
        <end position="215"/>
    </location>
</feature>
<dbReference type="OrthoDB" id="4069445at2759"/>
<evidence type="ECO:0000256" key="1">
    <source>
        <dbReference type="SAM" id="MobiDB-lite"/>
    </source>
</evidence>
<evidence type="ECO:0000313" key="4">
    <source>
        <dbReference type="Proteomes" id="UP000187013"/>
    </source>
</evidence>
<keyword evidence="2" id="KW-0812">Transmembrane</keyword>
<organism evidence="3 4">
    <name type="scientific">Zygosaccharomyces rouxii</name>
    <dbReference type="NCBI Taxonomy" id="4956"/>
    <lineage>
        <taxon>Eukaryota</taxon>
        <taxon>Fungi</taxon>
        <taxon>Dikarya</taxon>
        <taxon>Ascomycota</taxon>
        <taxon>Saccharomycotina</taxon>
        <taxon>Saccharomycetes</taxon>
        <taxon>Saccharomycetales</taxon>
        <taxon>Saccharomycetaceae</taxon>
        <taxon>Zygosaccharomyces</taxon>
    </lineage>
</organism>
<evidence type="ECO:0000256" key="2">
    <source>
        <dbReference type="SAM" id="Phobius"/>
    </source>
</evidence>
<gene>
    <name evidence="3" type="ORF">ZYGR_0AS00390</name>
</gene>
<feature type="transmembrane region" description="Helical" evidence="2">
    <location>
        <begin position="35"/>
        <end position="53"/>
    </location>
</feature>
<name>A0A1Q3AG70_ZYGRO</name>
<dbReference type="AlphaFoldDB" id="A0A1Q3AG70"/>
<comment type="caution">
    <text evidence="3">The sequence shown here is derived from an EMBL/GenBank/DDBJ whole genome shotgun (WGS) entry which is preliminary data.</text>
</comment>
<sequence>MQGGIRRKRDLLPRYKNGAGSKRRNGYLTTPMKKILIYCSVLLGFFLLFRFGYSDLNKETQYELDQEAAPSAERLNAAAAVAAAASSQDREKEEMEKVGASGAQFNNEVALQQEVKNLEKEYKPDGAAGVAAPGAGGAAAGGVHGVPAVAEQKKPDTPMKAPQQLLQQQPQVGAVQGAGGAAAPPANEPIAGAAGAGAGAAAAAADPGDKFPRNV</sequence>
<accession>A0A1Q3AG70</accession>
<keyword evidence="2" id="KW-1133">Transmembrane helix</keyword>
<evidence type="ECO:0000313" key="3">
    <source>
        <dbReference type="EMBL" id="GAV54717.1"/>
    </source>
</evidence>
<proteinExistence type="predicted"/>
<protein>
    <submittedName>
        <fullName evidence="3">Uncharacterized protein</fullName>
    </submittedName>
</protein>
<dbReference type="Proteomes" id="UP000187013">
    <property type="component" value="Unassembled WGS sequence"/>
</dbReference>
<keyword evidence="2" id="KW-0472">Membrane</keyword>